<evidence type="ECO:0000313" key="2">
    <source>
        <dbReference type="Proteomes" id="UP000237105"/>
    </source>
</evidence>
<name>A0A2P5DB01_PARAD</name>
<sequence>MSGFLALMATLRDVGLGKVGGDLEVAVNEIAKIKVQKLGRVLELLNWPAGGPCDVLQASARMSKMSYRSWFSTALDLAASSLTLFFCSRALSQVLSASFWKCWVSNFWVRSCERRRI</sequence>
<protein>
    <submittedName>
        <fullName evidence="1">Uncharacterized protein</fullName>
    </submittedName>
</protein>
<reference evidence="2" key="1">
    <citation type="submission" date="2016-06" db="EMBL/GenBank/DDBJ databases">
        <title>Parallel loss of symbiosis genes in relatives of nitrogen-fixing non-legume Parasponia.</title>
        <authorList>
            <person name="Van Velzen R."/>
            <person name="Holmer R."/>
            <person name="Bu F."/>
            <person name="Rutten L."/>
            <person name="Van Zeijl A."/>
            <person name="Liu W."/>
            <person name="Santuari L."/>
            <person name="Cao Q."/>
            <person name="Sharma T."/>
            <person name="Shen D."/>
            <person name="Roswanjaya Y."/>
            <person name="Wardhani T."/>
            <person name="Kalhor M.S."/>
            <person name="Jansen J."/>
            <person name="Van den Hoogen J."/>
            <person name="Gungor B."/>
            <person name="Hartog M."/>
            <person name="Hontelez J."/>
            <person name="Verver J."/>
            <person name="Yang W.-C."/>
            <person name="Schijlen E."/>
            <person name="Repin R."/>
            <person name="Schilthuizen M."/>
            <person name="Schranz E."/>
            <person name="Heidstra R."/>
            <person name="Miyata K."/>
            <person name="Fedorova E."/>
            <person name="Kohlen W."/>
            <person name="Bisseling T."/>
            <person name="Smit S."/>
            <person name="Geurts R."/>
        </authorList>
    </citation>
    <scope>NUCLEOTIDE SEQUENCE [LARGE SCALE GENOMIC DNA]</scope>
    <source>
        <strain evidence="2">cv. WU1-14</strain>
    </source>
</reference>
<dbReference type="EMBL" id="JXTB01000050">
    <property type="protein sequence ID" value="PON70464.1"/>
    <property type="molecule type" value="Genomic_DNA"/>
</dbReference>
<dbReference type="Proteomes" id="UP000237105">
    <property type="component" value="Unassembled WGS sequence"/>
</dbReference>
<organism evidence="1 2">
    <name type="scientific">Parasponia andersonii</name>
    <name type="common">Sponia andersonii</name>
    <dbReference type="NCBI Taxonomy" id="3476"/>
    <lineage>
        <taxon>Eukaryota</taxon>
        <taxon>Viridiplantae</taxon>
        <taxon>Streptophyta</taxon>
        <taxon>Embryophyta</taxon>
        <taxon>Tracheophyta</taxon>
        <taxon>Spermatophyta</taxon>
        <taxon>Magnoliopsida</taxon>
        <taxon>eudicotyledons</taxon>
        <taxon>Gunneridae</taxon>
        <taxon>Pentapetalae</taxon>
        <taxon>rosids</taxon>
        <taxon>fabids</taxon>
        <taxon>Rosales</taxon>
        <taxon>Cannabaceae</taxon>
        <taxon>Parasponia</taxon>
    </lineage>
</organism>
<comment type="caution">
    <text evidence="1">The sequence shown here is derived from an EMBL/GenBank/DDBJ whole genome shotgun (WGS) entry which is preliminary data.</text>
</comment>
<evidence type="ECO:0000313" key="1">
    <source>
        <dbReference type="EMBL" id="PON70464.1"/>
    </source>
</evidence>
<proteinExistence type="predicted"/>
<keyword evidence="2" id="KW-1185">Reference proteome</keyword>
<dbReference type="AlphaFoldDB" id="A0A2P5DB01"/>
<gene>
    <name evidence="1" type="ORF">PanWU01x14_081330</name>
</gene>
<accession>A0A2P5DB01</accession>